<dbReference type="InterPro" id="IPR043129">
    <property type="entry name" value="ATPase_NBD"/>
</dbReference>
<dbReference type="InterPro" id="IPR000600">
    <property type="entry name" value="ROK"/>
</dbReference>
<keyword evidence="2" id="KW-0808">Transferase</keyword>
<keyword evidence="3" id="KW-1185">Reference proteome</keyword>
<proteinExistence type="inferred from homology"/>
<dbReference type="AlphaFoldDB" id="A0A1G7XPM4"/>
<dbReference type="PANTHER" id="PTHR18964">
    <property type="entry name" value="ROK (REPRESSOR, ORF, KINASE) FAMILY"/>
    <property type="match status" value="1"/>
</dbReference>
<evidence type="ECO:0000256" key="1">
    <source>
        <dbReference type="ARBA" id="ARBA00006479"/>
    </source>
</evidence>
<dbReference type="Gene3D" id="3.30.420.40">
    <property type="match status" value="2"/>
</dbReference>
<dbReference type="STRING" id="440168.SAMN04487974_11052"/>
<keyword evidence="2" id="KW-0418">Kinase</keyword>
<dbReference type="GO" id="GO:0016301">
    <property type="term" value="F:kinase activity"/>
    <property type="evidence" value="ECO:0007669"/>
    <property type="project" value="UniProtKB-KW"/>
</dbReference>
<dbReference type="SUPFAM" id="SSF53067">
    <property type="entry name" value="Actin-like ATPase domain"/>
    <property type="match status" value="1"/>
</dbReference>
<dbReference type="OrthoDB" id="9810372at2"/>
<dbReference type="EMBL" id="FNCS01000010">
    <property type="protein sequence ID" value="SDG86175.1"/>
    <property type="molecule type" value="Genomic_DNA"/>
</dbReference>
<sequence length="304" mass="30650">MIIALDIGGSAIKAAWAQSPDRITQMGRVETPRTDFAAFVETLAGIVAAAPTAPDALSISICGVTDIDTGTMICANVPCIDGRTLDADLSKALGLPVSVANDADCFALAEAGIGAGKGHDVVFGIILGTGVGGGLVVDGKLANGRGGYAGEWGHGTILATEAGDPPLSVPHFTCGCGRKGCVDTVGGARGLERLHQALCGETRDSREIVVGWAGGDASALRTMDVYIDLVANPLALAINLTGASIVPVGGGLAGAPGLVAALDSAVRCRILRKIDRPVIVPALCEVEPGIVGAALLGFDRFVYV</sequence>
<reference evidence="2 3" key="1">
    <citation type="submission" date="2016-10" db="EMBL/GenBank/DDBJ databases">
        <authorList>
            <person name="de Groot N.N."/>
        </authorList>
    </citation>
    <scope>NUCLEOTIDE SEQUENCE [LARGE SCALE GENOMIC DNA]</scope>
    <source>
        <strain evidence="2 3">CGMCC 1.10267</strain>
    </source>
</reference>
<dbReference type="Proteomes" id="UP000199495">
    <property type="component" value="Unassembled WGS sequence"/>
</dbReference>
<accession>A0A1G7XPM4</accession>
<name>A0A1G7XPM4_9HYPH</name>
<comment type="similarity">
    <text evidence="1">Belongs to the ROK (NagC/XylR) family.</text>
</comment>
<dbReference type="Pfam" id="PF00480">
    <property type="entry name" value="ROK"/>
    <property type="match status" value="1"/>
</dbReference>
<dbReference type="RefSeq" id="WP_090597484.1">
    <property type="nucleotide sequence ID" value="NZ_FNCS01000010.1"/>
</dbReference>
<evidence type="ECO:0000313" key="3">
    <source>
        <dbReference type="Proteomes" id="UP000199495"/>
    </source>
</evidence>
<protein>
    <submittedName>
        <fullName evidence="2">N-acetylglucosamine kinase</fullName>
    </submittedName>
</protein>
<dbReference type="PANTHER" id="PTHR18964:SF149">
    <property type="entry name" value="BIFUNCTIONAL UDP-N-ACETYLGLUCOSAMINE 2-EPIMERASE_N-ACETYLMANNOSAMINE KINASE"/>
    <property type="match status" value="1"/>
</dbReference>
<dbReference type="InterPro" id="IPR049874">
    <property type="entry name" value="ROK_cs"/>
</dbReference>
<dbReference type="PROSITE" id="PS01125">
    <property type="entry name" value="ROK"/>
    <property type="match status" value="1"/>
</dbReference>
<organism evidence="2 3">
    <name type="scientific">Pelagibacterium luteolum</name>
    <dbReference type="NCBI Taxonomy" id="440168"/>
    <lineage>
        <taxon>Bacteria</taxon>
        <taxon>Pseudomonadati</taxon>
        <taxon>Pseudomonadota</taxon>
        <taxon>Alphaproteobacteria</taxon>
        <taxon>Hyphomicrobiales</taxon>
        <taxon>Devosiaceae</taxon>
        <taxon>Pelagibacterium</taxon>
    </lineage>
</organism>
<gene>
    <name evidence="2" type="ORF">SAMN04487974_11052</name>
</gene>
<evidence type="ECO:0000313" key="2">
    <source>
        <dbReference type="EMBL" id="SDG86175.1"/>
    </source>
</evidence>